<dbReference type="Pfam" id="PF17917">
    <property type="entry name" value="RT_RNaseH"/>
    <property type="match status" value="1"/>
</dbReference>
<evidence type="ECO:0000256" key="3">
    <source>
        <dbReference type="ARBA" id="ARBA00022722"/>
    </source>
</evidence>
<dbReference type="InterPro" id="IPR041373">
    <property type="entry name" value="RT_RNaseH"/>
</dbReference>
<proteinExistence type="predicted"/>
<dbReference type="AlphaFoldDB" id="A0A438IT42"/>
<protein>
    <recommendedName>
        <fullName evidence="7">Reverse transcriptase RNase H-like domain-containing protein</fullName>
    </recommendedName>
</protein>
<keyword evidence="4" id="KW-0255">Endonuclease</keyword>
<keyword evidence="6" id="KW-0695">RNA-directed DNA polymerase</keyword>
<keyword evidence="1" id="KW-0808">Transferase</keyword>
<dbReference type="InterPro" id="IPR043502">
    <property type="entry name" value="DNA/RNA_pol_sf"/>
</dbReference>
<dbReference type="SUPFAM" id="SSF56672">
    <property type="entry name" value="DNA/RNA polymerases"/>
    <property type="match status" value="1"/>
</dbReference>
<evidence type="ECO:0000256" key="2">
    <source>
        <dbReference type="ARBA" id="ARBA00022695"/>
    </source>
</evidence>
<keyword evidence="3" id="KW-0540">Nuclease</keyword>
<evidence type="ECO:0000256" key="6">
    <source>
        <dbReference type="ARBA" id="ARBA00022918"/>
    </source>
</evidence>
<dbReference type="PANTHER" id="PTHR37984">
    <property type="entry name" value="PROTEIN CBG26694"/>
    <property type="match status" value="1"/>
</dbReference>
<evidence type="ECO:0000256" key="5">
    <source>
        <dbReference type="ARBA" id="ARBA00022801"/>
    </source>
</evidence>
<reference evidence="8 9" key="1">
    <citation type="journal article" date="2018" name="PLoS Genet.">
        <title>Population sequencing reveals clonal diversity and ancestral inbreeding in the grapevine cultivar Chardonnay.</title>
        <authorList>
            <person name="Roach M.J."/>
            <person name="Johnson D.L."/>
            <person name="Bohlmann J."/>
            <person name="van Vuuren H.J."/>
            <person name="Jones S.J."/>
            <person name="Pretorius I.S."/>
            <person name="Schmidt S.A."/>
            <person name="Borneman A.R."/>
        </authorList>
    </citation>
    <scope>NUCLEOTIDE SEQUENCE [LARGE SCALE GENOMIC DNA]</scope>
    <source>
        <strain evidence="9">cv. Chardonnay</strain>
        <tissue evidence="8">Leaf</tissue>
    </source>
</reference>
<evidence type="ECO:0000256" key="4">
    <source>
        <dbReference type="ARBA" id="ARBA00022759"/>
    </source>
</evidence>
<keyword evidence="2" id="KW-0548">Nucleotidyltransferase</keyword>
<dbReference type="PANTHER" id="PTHR37984:SF5">
    <property type="entry name" value="PROTEIN NYNRIN-LIKE"/>
    <property type="match status" value="1"/>
</dbReference>
<evidence type="ECO:0000313" key="8">
    <source>
        <dbReference type="EMBL" id="RVW99897.1"/>
    </source>
</evidence>
<organism evidence="8 9">
    <name type="scientific">Vitis vinifera</name>
    <name type="common">Grape</name>
    <dbReference type="NCBI Taxonomy" id="29760"/>
    <lineage>
        <taxon>Eukaryota</taxon>
        <taxon>Viridiplantae</taxon>
        <taxon>Streptophyta</taxon>
        <taxon>Embryophyta</taxon>
        <taxon>Tracheophyta</taxon>
        <taxon>Spermatophyta</taxon>
        <taxon>Magnoliopsida</taxon>
        <taxon>eudicotyledons</taxon>
        <taxon>Gunneridae</taxon>
        <taxon>Pentapetalae</taxon>
        <taxon>rosids</taxon>
        <taxon>Vitales</taxon>
        <taxon>Vitaceae</taxon>
        <taxon>Viteae</taxon>
        <taxon>Vitis</taxon>
    </lineage>
</organism>
<dbReference type="InterPro" id="IPR043128">
    <property type="entry name" value="Rev_trsase/Diguanyl_cyclase"/>
</dbReference>
<keyword evidence="5" id="KW-0378">Hydrolase</keyword>
<comment type="caution">
    <text evidence="8">The sequence shown here is derived from an EMBL/GenBank/DDBJ whole genome shotgun (WGS) entry which is preliminary data.</text>
</comment>
<dbReference type="GO" id="GO:0003964">
    <property type="term" value="F:RNA-directed DNA polymerase activity"/>
    <property type="evidence" value="ECO:0007669"/>
    <property type="project" value="UniProtKB-KW"/>
</dbReference>
<sequence length="142" mass="16357">MKAYNMKLNLAKCAFGVSVGKFLGFMVTQRRIEVNPDQIKVVMETFTPNCNKDLQCLTGQLVALRHFIARFIDNLRFFFLTLKEANVTSVVLFRCVNDKEQRLVYYVSKAMVDTETRYSKIEQTALALRSVAQKPHPYSQAH</sequence>
<accession>A0A438IT42</accession>
<name>A0A438IT42_VITVI</name>
<dbReference type="EMBL" id="QGNW01000084">
    <property type="protein sequence ID" value="RVW99897.1"/>
    <property type="molecule type" value="Genomic_DNA"/>
</dbReference>
<dbReference type="InterPro" id="IPR050951">
    <property type="entry name" value="Retrovirus_Pol_polyprotein"/>
</dbReference>
<gene>
    <name evidence="8" type="ORF">CK203_024825</name>
</gene>
<evidence type="ECO:0000256" key="1">
    <source>
        <dbReference type="ARBA" id="ARBA00022679"/>
    </source>
</evidence>
<dbReference type="Gene3D" id="3.30.70.270">
    <property type="match status" value="1"/>
</dbReference>
<dbReference type="Proteomes" id="UP000288805">
    <property type="component" value="Unassembled WGS sequence"/>
</dbReference>
<evidence type="ECO:0000259" key="7">
    <source>
        <dbReference type="Pfam" id="PF17917"/>
    </source>
</evidence>
<dbReference type="GO" id="GO:0004519">
    <property type="term" value="F:endonuclease activity"/>
    <property type="evidence" value="ECO:0007669"/>
    <property type="project" value="UniProtKB-KW"/>
</dbReference>
<evidence type="ECO:0000313" key="9">
    <source>
        <dbReference type="Proteomes" id="UP000288805"/>
    </source>
</evidence>
<dbReference type="GO" id="GO:0016787">
    <property type="term" value="F:hydrolase activity"/>
    <property type="evidence" value="ECO:0007669"/>
    <property type="project" value="UniProtKB-KW"/>
</dbReference>
<feature type="domain" description="Reverse transcriptase RNase H-like" evidence="7">
    <location>
        <begin position="88"/>
        <end position="140"/>
    </location>
</feature>